<dbReference type="PRINTS" id="PR00463">
    <property type="entry name" value="EP450I"/>
</dbReference>
<dbReference type="AlphaFoldDB" id="A0A0D7AQR7"/>
<dbReference type="PROSITE" id="PS00086">
    <property type="entry name" value="CYTOCHROME_P450"/>
    <property type="match status" value="1"/>
</dbReference>
<dbReference type="PANTHER" id="PTHR24305:SF157">
    <property type="entry name" value="N-ACETYLTRYPTOPHAN 6-HYDROXYLASE IVOC-RELATED"/>
    <property type="match status" value="1"/>
</dbReference>
<dbReference type="PRINTS" id="PR00385">
    <property type="entry name" value="P450"/>
</dbReference>
<dbReference type="PANTHER" id="PTHR24305">
    <property type="entry name" value="CYTOCHROME P450"/>
    <property type="match status" value="1"/>
</dbReference>
<keyword evidence="4 7" id="KW-0479">Metal-binding</keyword>
<organism evidence="10 11">
    <name type="scientific">Fistulina hepatica ATCC 64428</name>
    <dbReference type="NCBI Taxonomy" id="1128425"/>
    <lineage>
        <taxon>Eukaryota</taxon>
        <taxon>Fungi</taxon>
        <taxon>Dikarya</taxon>
        <taxon>Basidiomycota</taxon>
        <taxon>Agaricomycotina</taxon>
        <taxon>Agaricomycetes</taxon>
        <taxon>Agaricomycetidae</taxon>
        <taxon>Agaricales</taxon>
        <taxon>Fistulinaceae</taxon>
        <taxon>Fistulina</taxon>
    </lineage>
</organism>
<evidence type="ECO:0000256" key="2">
    <source>
        <dbReference type="ARBA" id="ARBA00005179"/>
    </source>
</evidence>
<feature type="binding site" description="axial binding residue" evidence="7">
    <location>
        <position position="440"/>
    </location>
    <ligand>
        <name>heme</name>
        <dbReference type="ChEBI" id="CHEBI:30413"/>
    </ligand>
    <ligandPart>
        <name>Fe</name>
        <dbReference type="ChEBI" id="CHEBI:18248"/>
    </ligandPart>
</feature>
<sequence length="497" mass="56858">MYWVQAAGYLAFTFLGYAVALAVYRLFFHPLRSFPGPKLAAVTDWYRFYWDVARHGELVNQLHRLHAQYGSVVRIGPNRLHFNTYHGYMDIFQPGNKFTKEYVFYNSFGIPNSSFTYIDPHMAKTRREILAPMFSRRAILSLESIMQEKIDRLIKRLAREQDATDMSFASRSLALDIITEFCFAQCFNALDSPMFKHPLIQSLADIRETIWVATHFPFVLPLVDSIPIWLNERISPMFRALNDLRRLIAEHIEGFISDKDGLTNAAHETIYHHLLNPPVKAQHDVITKDSLIDEALVLLSAGSDTVANAFNVGSFYILNDKRVYNKLREELDAAWPDTSEPLTLAQLEKLPYLTAVIHEALRIAIGVTSPLPRVASVDTTVDGAFVPKGTICASAVEFMQLNPEPFPDPLTFKPERWLDGNRTPAMDNCFFPFSRGPRMCLGLNLGWAELYMIYGNFYRRLDIEMAGTKTSDFDTWKDFFVPVFNGSHLHAYTKARD</sequence>
<dbReference type="OrthoDB" id="1470350at2759"/>
<evidence type="ECO:0000256" key="5">
    <source>
        <dbReference type="ARBA" id="ARBA00023002"/>
    </source>
</evidence>
<protein>
    <submittedName>
        <fullName evidence="10">Cytochrome P450</fullName>
    </submittedName>
</protein>
<dbReference type="GO" id="GO:0004497">
    <property type="term" value="F:monooxygenase activity"/>
    <property type="evidence" value="ECO:0007669"/>
    <property type="project" value="UniProtKB-KW"/>
</dbReference>
<dbReference type="Gene3D" id="1.10.630.10">
    <property type="entry name" value="Cytochrome P450"/>
    <property type="match status" value="1"/>
</dbReference>
<proteinExistence type="inferred from homology"/>
<evidence type="ECO:0000256" key="3">
    <source>
        <dbReference type="ARBA" id="ARBA00010617"/>
    </source>
</evidence>
<dbReference type="InterPro" id="IPR050121">
    <property type="entry name" value="Cytochrome_P450_monoxygenase"/>
</dbReference>
<dbReference type="GO" id="GO:0016705">
    <property type="term" value="F:oxidoreductase activity, acting on paired donors, with incorporation or reduction of molecular oxygen"/>
    <property type="evidence" value="ECO:0007669"/>
    <property type="project" value="InterPro"/>
</dbReference>
<dbReference type="InterPro" id="IPR001128">
    <property type="entry name" value="Cyt_P450"/>
</dbReference>
<comment type="cofactor">
    <cofactor evidence="1 7">
        <name>heme</name>
        <dbReference type="ChEBI" id="CHEBI:30413"/>
    </cofactor>
</comment>
<dbReference type="CDD" id="cd11062">
    <property type="entry name" value="CYP58-like"/>
    <property type="match status" value="1"/>
</dbReference>
<dbReference type="InterPro" id="IPR017972">
    <property type="entry name" value="Cyt_P450_CS"/>
</dbReference>
<dbReference type="GO" id="GO:0005506">
    <property type="term" value="F:iron ion binding"/>
    <property type="evidence" value="ECO:0007669"/>
    <property type="project" value="InterPro"/>
</dbReference>
<keyword evidence="9" id="KW-0812">Transmembrane</keyword>
<dbReference type="Pfam" id="PF00067">
    <property type="entry name" value="p450"/>
    <property type="match status" value="1"/>
</dbReference>
<evidence type="ECO:0000256" key="9">
    <source>
        <dbReference type="SAM" id="Phobius"/>
    </source>
</evidence>
<reference evidence="10 11" key="1">
    <citation type="journal article" date="2015" name="Fungal Genet. Biol.">
        <title>Evolution of novel wood decay mechanisms in Agaricales revealed by the genome sequences of Fistulina hepatica and Cylindrobasidium torrendii.</title>
        <authorList>
            <person name="Floudas D."/>
            <person name="Held B.W."/>
            <person name="Riley R."/>
            <person name="Nagy L.G."/>
            <person name="Koehler G."/>
            <person name="Ransdell A.S."/>
            <person name="Younus H."/>
            <person name="Chow J."/>
            <person name="Chiniquy J."/>
            <person name="Lipzen A."/>
            <person name="Tritt A."/>
            <person name="Sun H."/>
            <person name="Haridas S."/>
            <person name="LaButti K."/>
            <person name="Ohm R.A."/>
            <person name="Kues U."/>
            <person name="Blanchette R.A."/>
            <person name="Grigoriev I.V."/>
            <person name="Minto R.E."/>
            <person name="Hibbett D.S."/>
        </authorList>
    </citation>
    <scope>NUCLEOTIDE SEQUENCE [LARGE SCALE GENOMIC DNA]</scope>
    <source>
        <strain evidence="10 11">ATCC 64428</strain>
    </source>
</reference>
<evidence type="ECO:0000256" key="4">
    <source>
        <dbReference type="ARBA" id="ARBA00022723"/>
    </source>
</evidence>
<comment type="pathway">
    <text evidence="2">Secondary metabolite biosynthesis.</text>
</comment>
<evidence type="ECO:0000256" key="7">
    <source>
        <dbReference type="PIRSR" id="PIRSR602401-1"/>
    </source>
</evidence>
<evidence type="ECO:0000313" key="11">
    <source>
        <dbReference type="Proteomes" id="UP000054144"/>
    </source>
</evidence>
<keyword evidence="6 7" id="KW-0408">Iron</keyword>
<keyword evidence="9" id="KW-0472">Membrane</keyword>
<evidence type="ECO:0000313" key="10">
    <source>
        <dbReference type="EMBL" id="KIY53153.1"/>
    </source>
</evidence>
<dbReference type="GO" id="GO:0020037">
    <property type="term" value="F:heme binding"/>
    <property type="evidence" value="ECO:0007669"/>
    <property type="project" value="InterPro"/>
</dbReference>
<name>A0A0D7AQR7_9AGAR</name>
<evidence type="ECO:0000256" key="6">
    <source>
        <dbReference type="ARBA" id="ARBA00023004"/>
    </source>
</evidence>
<feature type="transmembrane region" description="Helical" evidence="9">
    <location>
        <begin position="6"/>
        <end position="28"/>
    </location>
</feature>
<keyword evidence="8" id="KW-0503">Monooxygenase</keyword>
<comment type="similarity">
    <text evidence="3 8">Belongs to the cytochrome P450 family.</text>
</comment>
<dbReference type="SUPFAM" id="SSF48264">
    <property type="entry name" value="Cytochrome P450"/>
    <property type="match status" value="1"/>
</dbReference>
<accession>A0A0D7AQR7</accession>
<dbReference type="InterPro" id="IPR002401">
    <property type="entry name" value="Cyt_P450_E_grp-I"/>
</dbReference>
<dbReference type="EMBL" id="KN881628">
    <property type="protein sequence ID" value="KIY53153.1"/>
    <property type="molecule type" value="Genomic_DNA"/>
</dbReference>
<keyword evidence="7 8" id="KW-0349">Heme</keyword>
<keyword evidence="9" id="KW-1133">Transmembrane helix</keyword>
<dbReference type="Proteomes" id="UP000054144">
    <property type="component" value="Unassembled WGS sequence"/>
</dbReference>
<evidence type="ECO:0000256" key="8">
    <source>
        <dbReference type="RuleBase" id="RU000461"/>
    </source>
</evidence>
<evidence type="ECO:0000256" key="1">
    <source>
        <dbReference type="ARBA" id="ARBA00001971"/>
    </source>
</evidence>
<keyword evidence="5 8" id="KW-0560">Oxidoreductase</keyword>
<keyword evidence="11" id="KW-1185">Reference proteome</keyword>
<gene>
    <name evidence="10" type="ORF">FISHEDRAFT_34014</name>
</gene>
<dbReference type="InterPro" id="IPR036396">
    <property type="entry name" value="Cyt_P450_sf"/>
</dbReference>